<keyword evidence="1" id="KW-0732">Signal</keyword>
<evidence type="ECO:0000313" key="3">
    <source>
        <dbReference type="Proteomes" id="UP000801492"/>
    </source>
</evidence>
<feature type="chain" id="PRO_5035420928" evidence="1">
    <location>
        <begin position="24"/>
        <end position="116"/>
    </location>
</feature>
<dbReference type="Proteomes" id="UP000801492">
    <property type="component" value="Unassembled WGS sequence"/>
</dbReference>
<keyword evidence="3" id="KW-1185">Reference proteome</keyword>
<gene>
    <name evidence="2" type="ORF">ILUMI_16547</name>
</gene>
<proteinExistence type="predicted"/>
<dbReference type="EMBL" id="VTPC01064393">
    <property type="protein sequence ID" value="KAF2889626.1"/>
    <property type="molecule type" value="Genomic_DNA"/>
</dbReference>
<feature type="signal peptide" evidence="1">
    <location>
        <begin position="1"/>
        <end position="23"/>
    </location>
</feature>
<name>A0A8K0CQ35_IGNLU</name>
<comment type="caution">
    <text evidence="2">The sequence shown here is derived from an EMBL/GenBank/DDBJ whole genome shotgun (WGS) entry which is preliminary data.</text>
</comment>
<sequence length="116" mass="13402">MSKVIKLSLCLLLFVVVWKNSSANMRKVALGDSKNMSNKMISEAMRIMKEAVKTNHPKQYIADFFRKNYSDEGMYTWICEEYSGEPTIPDGSDKYILLSVRSIHKVTSYILYAVKY</sequence>
<evidence type="ECO:0000256" key="1">
    <source>
        <dbReference type="SAM" id="SignalP"/>
    </source>
</evidence>
<evidence type="ECO:0000313" key="2">
    <source>
        <dbReference type="EMBL" id="KAF2889626.1"/>
    </source>
</evidence>
<organism evidence="2 3">
    <name type="scientific">Ignelater luminosus</name>
    <name type="common">Cucubano</name>
    <name type="synonym">Pyrophorus luminosus</name>
    <dbReference type="NCBI Taxonomy" id="2038154"/>
    <lineage>
        <taxon>Eukaryota</taxon>
        <taxon>Metazoa</taxon>
        <taxon>Ecdysozoa</taxon>
        <taxon>Arthropoda</taxon>
        <taxon>Hexapoda</taxon>
        <taxon>Insecta</taxon>
        <taxon>Pterygota</taxon>
        <taxon>Neoptera</taxon>
        <taxon>Endopterygota</taxon>
        <taxon>Coleoptera</taxon>
        <taxon>Polyphaga</taxon>
        <taxon>Elateriformia</taxon>
        <taxon>Elateroidea</taxon>
        <taxon>Elateridae</taxon>
        <taxon>Agrypninae</taxon>
        <taxon>Pyrophorini</taxon>
        <taxon>Ignelater</taxon>
    </lineage>
</organism>
<protein>
    <submittedName>
        <fullName evidence="2">Uncharacterized protein</fullName>
    </submittedName>
</protein>
<reference evidence="2" key="1">
    <citation type="submission" date="2019-08" db="EMBL/GenBank/DDBJ databases">
        <title>The genome of the North American firefly Photinus pyralis.</title>
        <authorList>
            <consortium name="Photinus pyralis genome working group"/>
            <person name="Fallon T.R."/>
            <person name="Sander Lower S.E."/>
            <person name="Weng J.-K."/>
        </authorList>
    </citation>
    <scope>NUCLEOTIDE SEQUENCE</scope>
    <source>
        <strain evidence="2">TRF0915ILg1</strain>
        <tissue evidence="2">Whole body</tissue>
    </source>
</reference>
<dbReference type="AlphaFoldDB" id="A0A8K0CQ35"/>
<accession>A0A8K0CQ35</accession>
<dbReference type="OrthoDB" id="10355109at2759"/>